<keyword evidence="4 7" id="KW-0418">Kinase</keyword>
<evidence type="ECO:0000259" key="6">
    <source>
        <dbReference type="PROSITE" id="PS50011"/>
    </source>
</evidence>
<dbReference type="PROSITE" id="PS50011">
    <property type="entry name" value="PROTEIN_KINASE_DOM"/>
    <property type="match status" value="1"/>
</dbReference>
<evidence type="ECO:0000256" key="2">
    <source>
        <dbReference type="ARBA" id="ARBA00022679"/>
    </source>
</evidence>
<dbReference type="AlphaFoldDB" id="A0A0K1PYZ7"/>
<dbReference type="InterPro" id="IPR030616">
    <property type="entry name" value="Aur-like"/>
</dbReference>
<evidence type="ECO:0000313" key="8">
    <source>
        <dbReference type="Proteomes" id="UP000064967"/>
    </source>
</evidence>
<dbReference type="PANTHER" id="PTHR24350">
    <property type="entry name" value="SERINE/THREONINE-PROTEIN KINASE IAL-RELATED"/>
    <property type="match status" value="1"/>
</dbReference>
<gene>
    <name evidence="7" type="ORF">AKJ09_05371</name>
</gene>
<keyword evidence="1" id="KW-0723">Serine/threonine-protein kinase</keyword>
<evidence type="ECO:0000313" key="7">
    <source>
        <dbReference type="EMBL" id="AKU98707.1"/>
    </source>
</evidence>
<dbReference type="STRING" id="1391654.AKJ09_05371"/>
<dbReference type="KEGG" id="llu:AKJ09_05371"/>
<proteinExistence type="predicted"/>
<dbReference type="Pfam" id="PF00069">
    <property type="entry name" value="Pkinase"/>
    <property type="match status" value="1"/>
</dbReference>
<sequence>MSPNAYQVLREGSHVRLTRRPSTPGGAPALTVTLTAEQPTRESVERLQHEYALREFIDREWAARPSALSAADGRLSLVLEDPGGEVLSPARPWALIPFLRVAIGIAKALGALHGRGLIHKDIKPANILVDASSGNAWLTGFGLASRLPRERGTIAPPEVIAGTLAYMAPSRRGA</sequence>
<evidence type="ECO:0000256" key="5">
    <source>
        <dbReference type="ARBA" id="ARBA00022840"/>
    </source>
</evidence>
<dbReference type="RefSeq" id="WP_169927822.1">
    <property type="nucleotide sequence ID" value="NZ_CP012333.1"/>
</dbReference>
<evidence type="ECO:0000256" key="4">
    <source>
        <dbReference type="ARBA" id="ARBA00022777"/>
    </source>
</evidence>
<dbReference type="InterPro" id="IPR011009">
    <property type="entry name" value="Kinase-like_dom_sf"/>
</dbReference>
<evidence type="ECO:0000256" key="1">
    <source>
        <dbReference type="ARBA" id="ARBA00022527"/>
    </source>
</evidence>
<name>A0A0K1PYZ7_9BACT</name>
<dbReference type="Proteomes" id="UP000064967">
    <property type="component" value="Chromosome"/>
</dbReference>
<dbReference type="PATRIC" id="fig|1391654.3.peg.5441"/>
<accession>A0A0K1PYZ7</accession>
<dbReference type="InterPro" id="IPR000719">
    <property type="entry name" value="Prot_kinase_dom"/>
</dbReference>
<reference evidence="7 8" key="1">
    <citation type="submission" date="2015-08" db="EMBL/GenBank/DDBJ databases">
        <authorList>
            <person name="Babu N.S."/>
            <person name="Beckwith C.J."/>
            <person name="Beseler K.G."/>
            <person name="Brison A."/>
            <person name="Carone J.V."/>
            <person name="Caskin T.P."/>
            <person name="Diamond M."/>
            <person name="Durham M.E."/>
            <person name="Foxe J.M."/>
            <person name="Go M."/>
            <person name="Henderson B.A."/>
            <person name="Jones I.B."/>
            <person name="McGettigan J.A."/>
            <person name="Micheletti S.J."/>
            <person name="Nasrallah M.E."/>
            <person name="Ortiz D."/>
            <person name="Piller C.R."/>
            <person name="Privatt S.R."/>
            <person name="Schneider S.L."/>
            <person name="Sharp S."/>
            <person name="Smith T.C."/>
            <person name="Stanton J.D."/>
            <person name="Ullery H.E."/>
            <person name="Wilson R.J."/>
            <person name="Serrano M.G."/>
            <person name="Buck G."/>
            <person name="Lee V."/>
            <person name="Wang Y."/>
            <person name="Carvalho R."/>
            <person name="Voegtly L."/>
            <person name="Shi R."/>
            <person name="Duckworth R."/>
            <person name="Johnson A."/>
            <person name="Loviza R."/>
            <person name="Walstead R."/>
            <person name="Shah Z."/>
            <person name="Kiflezghi M."/>
            <person name="Wade K."/>
            <person name="Ball S.L."/>
            <person name="Bradley K.W."/>
            <person name="Asai D.J."/>
            <person name="Bowman C.A."/>
            <person name="Russell D.A."/>
            <person name="Pope W.H."/>
            <person name="Jacobs-Sera D."/>
            <person name="Hendrix R.W."/>
            <person name="Hatfull G.F."/>
        </authorList>
    </citation>
    <scope>NUCLEOTIDE SEQUENCE [LARGE SCALE GENOMIC DNA]</scope>
    <source>
        <strain evidence="7 8">DSM 27648</strain>
    </source>
</reference>
<evidence type="ECO:0000256" key="3">
    <source>
        <dbReference type="ARBA" id="ARBA00022741"/>
    </source>
</evidence>
<keyword evidence="2" id="KW-0808">Transferase</keyword>
<dbReference type="PROSITE" id="PS00108">
    <property type="entry name" value="PROTEIN_KINASE_ST"/>
    <property type="match status" value="1"/>
</dbReference>
<dbReference type="GO" id="GO:0004674">
    <property type="term" value="F:protein serine/threonine kinase activity"/>
    <property type="evidence" value="ECO:0007669"/>
    <property type="project" value="UniProtKB-KW"/>
</dbReference>
<feature type="domain" description="Protein kinase" evidence="6">
    <location>
        <begin position="1"/>
        <end position="174"/>
    </location>
</feature>
<dbReference type="GO" id="GO:0005524">
    <property type="term" value="F:ATP binding"/>
    <property type="evidence" value="ECO:0007669"/>
    <property type="project" value="UniProtKB-KW"/>
</dbReference>
<protein>
    <submittedName>
        <fullName evidence="7">Signal transduction histidine kinase CheA</fullName>
    </submittedName>
</protein>
<organism evidence="7 8">
    <name type="scientific">Labilithrix luteola</name>
    <dbReference type="NCBI Taxonomy" id="1391654"/>
    <lineage>
        <taxon>Bacteria</taxon>
        <taxon>Pseudomonadati</taxon>
        <taxon>Myxococcota</taxon>
        <taxon>Polyangia</taxon>
        <taxon>Polyangiales</taxon>
        <taxon>Labilitrichaceae</taxon>
        <taxon>Labilithrix</taxon>
    </lineage>
</organism>
<keyword evidence="3" id="KW-0547">Nucleotide-binding</keyword>
<keyword evidence="8" id="KW-1185">Reference proteome</keyword>
<dbReference type="InterPro" id="IPR008271">
    <property type="entry name" value="Ser/Thr_kinase_AS"/>
</dbReference>
<dbReference type="Gene3D" id="1.10.510.10">
    <property type="entry name" value="Transferase(Phosphotransferase) domain 1"/>
    <property type="match status" value="1"/>
</dbReference>
<dbReference type="SUPFAM" id="SSF56112">
    <property type="entry name" value="Protein kinase-like (PK-like)"/>
    <property type="match status" value="1"/>
</dbReference>
<dbReference type="EMBL" id="CP012333">
    <property type="protein sequence ID" value="AKU98707.1"/>
    <property type="molecule type" value="Genomic_DNA"/>
</dbReference>
<keyword evidence="5" id="KW-0067">ATP-binding</keyword>